<evidence type="ECO:0000256" key="15">
    <source>
        <dbReference type="ARBA" id="ARBA00062474"/>
    </source>
</evidence>
<evidence type="ECO:0000256" key="1">
    <source>
        <dbReference type="ARBA" id="ARBA00004247"/>
    </source>
</evidence>
<accession>A0A8C9APD3</accession>
<keyword evidence="6 19" id="KW-0812">Transmembrane</keyword>
<dbReference type="GO" id="GO:0009986">
    <property type="term" value="C:cell surface"/>
    <property type="evidence" value="ECO:0007669"/>
    <property type="project" value="TreeGrafter"/>
</dbReference>
<reference evidence="21" key="1">
    <citation type="submission" date="2025-08" db="UniProtKB">
        <authorList>
            <consortium name="Ensembl"/>
        </authorList>
    </citation>
    <scope>IDENTIFICATION</scope>
</reference>
<dbReference type="GO" id="GO:0005923">
    <property type="term" value="C:bicellular tight junction"/>
    <property type="evidence" value="ECO:0007669"/>
    <property type="project" value="UniProtKB-SubCell"/>
</dbReference>
<keyword evidence="12" id="KW-0325">Glycoprotein</keyword>
<keyword evidence="8" id="KW-0965">Cell junction</keyword>
<evidence type="ECO:0000256" key="18">
    <source>
        <dbReference type="SAM" id="MobiDB-lite"/>
    </source>
</evidence>
<dbReference type="InterPro" id="IPR007110">
    <property type="entry name" value="Ig-like_dom"/>
</dbReference>
<dbReference type="PANTHER" id="PTHR44991">
    <property type="entry name" value="IMMUNOGLOBULIN SUPERFAMILY MEMBER 5"/>
    <property type="match status" value="1"/>
</dbReference>
<organism evidence="21 22">
    <name type="scientific">Prolemur simus</name>
    <name type="common">Greater bamboo lemur</name>
    <name type="synonym">Hapalemur simus</name>
    <dbReference type="NCBI Taxonomy" id="1328070"/>
    <lineage>
        <taxon>Eukaryota</taxon>
        <taxon>Metazoa</taxon>
        <taxon>Chordata</taxon>
        <taxon>Craniata</taxon>
        <taxon>Vertebrata</taxon>
        <taxon>Euteleostomi</taxon>
        <taxon>Mammalia</taxon>
        <taxon>Eutheria</taxon>
        <taxon>Euarchontoglires</taxon>
        <taxon>Primates</taxon>
        <taxon>Strepsirrhini</taxon>
        <taxon>Lemuriformes</taxon>
        <taxon>Lemuridae</taxon>
        <taxon>Prolemur</taxon>
    </lineage>
</organism>
<feature type="domain" description="Ig-like" evidence="20">
    <location>
        <begin position="133"/>
        <end position="215"/>
    </location>
</feature>
<dbReference type="PROSITE" id="PS50835">
    <property type="entry name" value="IG_LIKE"/>
    <property type="match status" value="2"/>
</dbReference>
<dbReference type="Proteomes" id="UP000694414">
    <property type="component" value="Unplaced"/>
</dbReference>
<dbReference type="InterPro" id="IPR003599">
    <property type="entry name" value="Ig_sub"/>
</dbReference>
<evidence type="ECO:0000256" key="7">
    <source>
        <dbReference type="ARBA" id="ARBA00022737"/>
    </source>
</evidence>
<evidence type="ECO:0000256" key="11">
    <source>
        <dbReference type="ARBA" id="ARBA00023157"/>
    </source>
</evidence>
<protein>
    <recommendedName>
        <fullName evidence="16">Immunoglobulin superfamily member 5</fullName>
    </recommendedName>
    <alternativeName>
        <fullName evidence="17">Junctional adhesion molecule 4</fullName>
    </alternativeName>
</protein>
<dbReference type="GO" id="GO:0016324">
    <property type="term" value="C:apical plasma membrane"/>
    <property type="evidence" value="ECO:0007669"/>
    <property type="project" value="UniProtKB-SubCell"/>
</dbReference>
<evidence type="ECO:0000256" key="2">
    <source>
        <dbReference type="ARBA" id="ARBA00004435"/>
    </source>
</evidence>
<dbReference type="InterPro" id="IPR013098">
    <property type="entry name" value="Ig_I-set"/>
</dbReference>
<evidence type="ECO:0000256" key="3">
    <source>
        <dbReference type="ARBA" id="ARBA00008637"/>
    </source>
</evidence>
<comment type="subcellular location">
    <subcellularLocation>
        <location evidence="1">Apical cell membrane</location>
        <topology evidence="1">Single-pass type I membrane protein</topology>
    </subcellularLocation>
    <subcellularLocation>
        <location evidence="2">Cell junction</location>
        <location evidence="2">Tight junction</location>
    </subcellularLocation>
</comment>
<evidence type="ECO:0000259" key="20">
    <source>
        <dbReference type="PROSITE" id="PS50835"/>
    </source>
</evidence>
<dbReference type="Pfam" id="PF07679">
    <property type="entry name" value="I-set"/>
    <property type="match status" value="1"/>
</dbReference>
<keyword evidence="7" id="KW-0677">Repeat</keyword>
<dbReference type="GO" id="GO:0098609">
    <property type="term" value="P:cell-cell adhesion"/>
    <property type="evidence" value="ECO:0007669"/>
    <property type="project" value="TreeGrafter"/>
</dbReference>
<dbReference type="PANTHER" id="PTHR44991:SF1">
    <property type="entry name" value="IMMUNOGLOBULIN SUPERFAMILY MEMBER 5"/>
    <property type="match status" value="1"/>
</dbReference>
<keyword evidence="11" id="KW-1015">Disulfide bond</keyword>
<dbReference type="Ensembl" id="ENSPSMT00000038657.1">
    <property type="protein sequence ID" value="ENSPSMP00000033550.1"/>
    <property type="gene ID" value="ENSPSMG00000023138.1"/>
</dbReference>
<keyword evidence="22" id="KW-1185">Reference proteome</keyword>
<evidence type="ECO:0000256" key="16">
    <source>
        <dbReference type="ARBA" id="ARBA00067287"/>
    </source>
</evidence>
<reference evidence="21" key="2">
    <citation type="submission" date="2025-09" db="UniProtKB">
        <authorList>
            <consortium name="Ensembl"/>
        </authorList>
    </citation>
    <scope>IDENTIFICATION</scope>
</reference>
<dbReference type="SMART" id="SM00409">
    <property type="entry name" value="IG"/>
    <property type="match status" value="2"/>
</dbReference>
<evidence type="ECO:0000256" key="13">
    <source>
        <dbReference type="ARBA" id="ARBA00023319"/>
    </source>
</evidence>
<evidence type="ECO:0000256" key="4">
    <source>
        <dbReference type="ARBA" id="ARBA00022427"/>
    </source>
</evidence>
<keyword evidence="9 19" id="KW-1133">Transmembrane helix</keyword>
<dbReference type="SUPFAM" id="SSF48726">
    <property type="entry name" value="Immunoglobulin"/>
    <property type="match status" value="2"/>
</dbReference>
<comment type="similarity">
    <text evidence="3">Belongs to the immunoglobulin superfamily.</text>
</comment>
<evidence type="ECO:0000256" key="12">
    <source>
        <dbReference type="ARBA" id="ARBA00023180"/>
    </source>
</evidence>
<dbReference type="FunFam" id="2.60.40.10:FF:001503">
    <property type="entry name" value="Immunoglobulin superfamily member 5"/>
    <property type="match status" value="1"/>
</dbReference>
<dbReference type="Gene3D" id="2.60.40.10">
    <property type="entry name" value="Immunoglobulins"/>
    <property type="match status" value="2"/>
</dbReference>
<keyword evidence="4" id="KW-0796">Tight junction</keyword>
<keyword evidence="10 19" id="KW-0472">Membrane</keyword>
<comment type="subunit">
    <text evidence="15">Interacts with MAGI1 at tight junctions, forms a tripartite complex with NPHS1. Interacts with LNX1 isoform 2 via its PDZ 2 domain, it may also interact with other isoforms containing this domain.</text>
</comment>
<name>A0A8C9APD3_PROSS</name>
<keyword evidence="5" id="KW-1003">Cell membrane</keyword>
<dbReference type="FunFam" id="2.60.40.10:FF:001261">
    <property type="entry name" value="immunoglobulin superfamily member 5"/>
    <property type="match status" value="1"/>
</dbReference>
<dbReference type="InterPro" id="IPR036179">
    <property type="entry name" value="Ig-like_dom_sf"/>
</dbReference>
<evidence type="ECO:0000256" key="17">
    <source>
        <dbReference type="ARBA" id="ARBA00077916"/>
    </source>
</evidence>
<evidence type="ECO:0000256" key="9">
    <source>
        <dbReference type="ARBA" id="ARBA00022989"/>
    </source>
</evidence>
<evidence type="ECO:0000313" key="21">
    <source>
        <dbReference type="Ensembl" id="ENSPSMP00000033550.1"/>
    </source>
</evidence>
<feature type="domain" description="Ig-like" evidence="20">
    <location>
        <begin position="17"/>
        <end position="123"/>
    </location>
</feature>
<evidence type="ECO:0000256" key="5">
    <source>
        <dbReference type="ARBA" id="ARBA00022475"/>
    </source>
</evidence>
<dbReference type="InterPro" id="IPR013783">
    <property type="entry name" value="Ig-like_fold"/>
</dbReference>
<proteinExistence type="inferred from homology"/>
<feature type="compositionally biased region" description="Polar residues" evidence="18">
    <location>
        <begin position="344"/>
        <end position="354"/>
    </location>
</feature>
<sequence>GGGPWRVSLGPLLGCLPASGSTYEIIEGPKNVTVLEGSEARFNCTVSQGWKLIMWALEGTVVLSVTPTEPIITNERFTSKSYDLGDTFLSEMVIHDVQFNDSGQVRCSLQNSNRDGSAFLSVQVMGALLIPSGSLVVTEDKPCNVTCRALGWTPLPEFSWEVGVPVSQASNYSVLDPGDLHSALSILALTPQGNGTLTCVATLRTLQAYKSASVNLTVVQPSLGSIDNPDTSLPTWAIVLLAVSFSLLLILIIVLIIIFCCCCVSGREEKGNFFVHIDLKSASVKANKGTFETKLKSGNENYGYSSDEPKTTQIASPCPKAREVSILERSSSRHPFQEPDTHRSSPASHPQVSFINLPSPKKVRNVTLV</sequence>
<comment type="function">
    <text evidence="14">Provides, together with MAGI1, an adhesion machinery at tight junctions, which may regulate the permeability of kidney glomerulus and small intestinal epithelial cells. Mediates calcium-independent homophilic cell adhesion. In testis, it may function as a cell adhesion molecule rather than a tight-junction protein. It may participate in the adhesion between spermatogonia-spermatogonia, spermatogonia-Sertoli cells, and Sertoli cells-Sertoli cells.</text>
</comment>
<dbReference type="GeneTree" id="ENSGT00940000163238"/>
<evidence type="ECO:0000256" key="14">
    <source>
        <dbReference type="ARBA" id="ARBA00059983"/>
    </source>
</evidence>
<feature type="region of interest" description="Disordered" evidence="18">
    <location>
        <begin position="329"/>
        <end position="354"/>
    </location>
</feature>
<evidence type="ECO:0000256" key="6">
    <source>
        <dbReference type="ARBA" id="ARBA00022692"/>
    </source>
</evidence>
<evidence type="ECO:0000313" key="22">
    <source>
        <dbReference type="Proteomes" id="UP000694414"/>
    </source>
</evidence>
<evidence type="ECO:0000256" key="19">
    <source>
        <dbReference type="SAM" id="Phobius"/>
    </source>
</evidence>
<evidence type="ECO:0000256" key="10">
    <source>
        <dbReference type="ARBA" id="ARBA00023136"/>
    </source>
</evidence>
<dbReference type="AlphaFoldDB" id="A0A8C9APD3"/>
<evidence type="ECO:0000256" key="8">
    <source>
        <dbReference type="ARBA" id="ARBA00022949"/>
    </source>
</evidence>
<keyword evidence="13" id="KW-0393">Immunoglobulin domain</keyword>
<feature type="transmembrane region" description="Helical" evidence="19">
    <location>
        <begin position="236"/>
        <end position="264"/>
    </location>
</feature>